<comment type="caution">
    <text evidence="1">The sequence shown here is derived from an EMBL/GenBank/DDBJ whole genome shotgun (WGS) entry which is preliminary data.</text>
</comment>
<dbReference type="PRINTS" id="PR00081">
    <property type="entry name" value="GDHRDH"/>
</dbReference>
<evidence type="ECO:0000313" key="1">
    <source>
        <dbReference type="EMBL" id="MBB4658338.1"/>
    </source>
</evidence>
<dbReference type="EMBL" id="JACHOB010000001">
    <property type="protein sequence ID" value="MBB4658338.1"/>
    <property type="molecule type" value="Genomic_DNA"/>
</dbReference>
<sequence>MPTALITGANRGIGLELTRAYAAEGYKVHACCRTPSQANELRDVEGDVTIHALEVTDHGAVDALATEIKEPIDVLIANAGVYGPGSEAQTFGSLDYGALRDTLETNLLGTVKTCEAFLPQVAQSGEKKMAAITSKMGSIADASGGSVIYRTSKAALNMAMAVAAPEAKRQGVAVAVLHPGWVQTDMGGPNGNIDAKTSAAGLKERIAGLKPADKAPFLAYDGQEIPW</sequence>
<protein>
    <submittedName>
        <fullName evidence="1">NAD(P)-dependent dehydrogenase (Short-subunit alcohol dehydrogenase family)</fullName>
    </submittedName>
</protein>
<accession>A0A840I2B9</accession>
<dbReference type="Gene3D" id="3.40.50.720">
    <property type="entry name" value="NAD(P)-binding Rossmann-like Domain"/>
    <property type="match status" value="1"/>
</dbReference>
<dbReference type="PANTHER" id="PTHR45458:SF1">
    <property type="entry name" value="SHORT CHAIN DEHYDROGENASE"/>
    <property type="match status" value="1"/>
</dbReference>
<name>A0A840I2B9_9PROT</name>
<dbReference type="CDD" id="cd05325">
    <property type="entry name" value="carb_red_sniffer_like_SDR_c"/>
    <property type="match status" value="1"/>
</dbReference>
<evidence type="ECO:0000313" key="2">
    <source>
        <dbReference type="Proteomes" id="UP000563524"/>
    </source>
</evidence>
<dbReference type="InterPro" id="IPR052184">
    <property type="entry name" value="SDR_enzymes"/>
</dbReference>
<proteinExistence type="predicted"/>
<dbReference type="Pfam" id="PF00106">
    <property type="entry name" value="adh_short"/>
    <property type="match status" value="1"/>
</dbReference>
<dbReference type="Proteomes" id="UP000563524">
    <property type="component" value="Unassembled WGS sequence"/>
</dbReference>
<dbReference type="InterPro" id="IPR002347">
    <property type="entry name" value="SDR_fam"/>
</dbReference>
<gene>
    <name evidence="1" type="ORF">GGQ59_000838</name>
</gene>
<reference evidence="1 2" key="1">
    <citation type="submission" date="2020-08" db="EMBL/GenBank/DDBJ databases">
        <title>Genomic Encyclopedia of Type Strains, Phase IV (KMG-IV): sequencing the most valuable type-strain genomes for metagenomic binning, comparative biology and taxonomic classification.</title>
        <authorList>
            <person name="Goeker M."/>
        </authorList>
    </citation>
    <scope>NUCLEOTIDE SEQUENCE [LARGE SCALE GENOMIC DNA]</scope>
    <source>
        <strain evidence="1 2">DSM 102850</strain>
    </source>
</reference>
<dbReference type="PANTHER" id="PTHR45458">
    <property type="entry name" value="SHORT-CHAIN DEHYDROGENASE/REDUCTASE SDR"/>
    <property type="match status" value="1"/>
</dbReference>
<dbReference type="InterPro" id="IPR036291">
    <property type="entry name" value="NAD(P)-bd_dom_sf"/>
</dbReference>
<dbReference type="RefSeq" id="WP_183816089.1">
    <property type="nucleotide sequence ID" value="NZ_JACHOB010000001.1"/>
</dbReference>
<dbReference type="AlphaFoldDB" id="A0A840I2B9"/>
<dbReference type="SUPFAM" id="SSF51735">
    <property type="entry name" value="NAD(P)-binding Rossmann-fold domains"/>
    <property type="match status" value="1"/>
</dbReference>
<keyword evidence="2" id="KW-1185">Reference proteome</keyword>
<dbReference type="GO" id="GO:0016616">
    <property type="term" value="F:oxidoreductase activity, acting on the CH-OH group of donors, NAD or NADP as acceptor"/>
    <property type="evidence" value="ECO:0007669"/>
    <property type="project" value="TreeGrafter"/>
</dbReference>
<organism evidence="1 2">
    <name type="scientific">Parvularcula dongshanensis</name>
    <dbReference type="NCBI Taxonomy" id="1173995"/>
    <lineage>
        <taxon>Bacteria</taxon>
        <taxon>Pseudomonadati</taxon>
        <taxon>Pseudomonadota</taxon>
        <taxon>Alphaproteobacteria</taxon>
        <taxon>Parvularculales</taxon>
        <taxon>Parvularculaceae</taxon>
        <taxon>Parvularcula</taxon>
    </lineage>
</organism>